<feature type="compositionally biased region" description="Basic and acidic residues" evidence="7">
    <location>
        <begin position="810"/>
        <end position="824"/>
    </location>
</feature>
<feature type="region of interest" description="Disordered" evidence="7">
    <location>
        <begin position="1"/>
        <end position="68"/>
    </location>
</feature>
<feature type="compositionally biased region" description="Polar residues" evidence="7">
    <location>
        <begin position="696"/>
        <end position="712"/>
    </location>
</feature>
<keyword evidence="2" id="KW-0677">Repeat</keyword>
<dbReference type="EMBL" id="WHWC01000008">
    <property type="protein sequence ID" value="KAG8378217.1"/>
    <property type="molecule type" value="Genomic_DNA"/>
</dbReference>
<feature type="region of interest" description="Disordered" evidence="7">
    <location>
        <begin position="1149"/>
        <end position="1190"/>
    </location>
</feature>
<evidence type="ECO:0000313" key="9">
    <source>
        <dbReference type="EMBL" id="KAG8378217.1"/>
    </source>
</evidence>
<dbReference type="FunFam" id="4.10.1000.10:FF:000022">
    <property type="entry name" value="Zinc finger CCCH domain-containing protein 7"/>
    <property type="match status" value="1"/>
</dbReference>
<evidence type="ECO:0000313" key="10">
    <source>
        <dbReference type="Proteomes" id="UP000826271"/>
    </source>
</evidence>
<feature type="region of interest" description="Disordered" evidence="7">
    <location>
        <begin position="434"/>
        <end position="454"/>
    </location>
</feature>
<sequence length="1829" mass="203728">MDLPPPPPPLFRHHHHHHDDDHLRYGNVLQPPNFIPPHYTHHLPPPPPPPQPQPRPPHIFLPPPPLPPPSHIAHPPLPHHYTFSPPHHSIERSYRYEIDSPPKPYFHRDLLPPPPPLPPRRENLPSRLIHDYPQRNLVSMDDGFHRVYSDNPFRDLSNNGDRNLQWGGREVSTSVLDIGEPQRHHRRYDDDVRRWDNGTHARVFESRRWDIGSIDRGRELYNERCDDERRWNSSHDDERRWGIGINDGCHEFYHKRDVERGWDIVDDRSREFYSEVDDGEKRRDYGINDGVLLRLGNREQEFPEGELNLGRFSGRLGSGVSKGETIRPTKKRRVQKKNAVNRIQSGKVCSWHSEGYKCQHVSKESSRGSYTHKDREGFEWLDTGMEENREREQSTVELAISFGSNGLVAKAIQAPSLPEVKLEKKLTPRTMNIGKVNSVSGRPSPRSSKDMVKNDPLTHGLDFRSDSQGMSKELLGKSSIFSSGSPTPINTNDLGENAVKDELRKDMKLQGSNNVGSGRTRVRRLRKKRRARKQLLRETCQKMSKDSGEIINANSCINNLSVDPRLNSNIKISKGSVVPDTVLLPSLGGIDSENVDVSGNSYAPFVPNLKRERSSLTTLPASQNVADNVKGPSDVVVPTEGSFSGSIRPQERLLQVEEDKYSDVSSADANSKECCQTQVNIPEIGENAEVLRSADDTSVSDRSNFSSGSATSTNFLPADHKGILAEFDVSFLDISSKKSFYDAVGSPEAVNNVKTSLSIDYSSKNKRKRKARGDPRGVSGSKTNVMLDTISSIGGEVAIVLAQDLISPREVDIPGEKDSSKEDDSLNEEPSGAEELIMNVDTGTDSYSKKRKVISPRRTPSALSEDDSIADSLTKDCSKLDQGSTGVPECEADHRKDIPTPAFVYTNKCGSTDMEGKAGMENYYVADINKTIADDNKHHMNDDLASNSNNLFLCADGNGVSTSSSDDELLAPGLDMPSCMSSPENLLSYSDFGSPRKTEASASQLQDQMICWKDKITNTKPLSANLNAFSVGKSLEKAALHKLRTNAQIPQPQDSSKVVPKSNLVHGKVALCKNQPTFAVPKTFPRHLPINFNSSSRFPSTHATKSRTWHRPGNFSVAATEPRVQPSPLPLSHGPKIARTMPTSYIRKGNSLVRKPSPSGVTPPGLHGLASSVYRRSPTDNLKKSPASDTSNIGTVIDPALLGTKRVNASETAQAMAINHSEKSVNSTACALEEIEKSSAVPECQAGTVSNSDRHSAPEEQISGKKMTYVKRRSYQLVAASDSEDLSVLANTQASSSDGYYKKKKNQLVRSSLENHVKEEANGNTYKLGSPAILLRNSNKRQSGFAKTYRSSKVSFVWKLHDAKSLGKHKNLIGPQKVWPYLFPWKKSTYRRSFMHALGSKPNISSFSTASQKLLLSRKRGAIYTRSTHGYSLRMSKVLSVGGSSLKWSKSIDRNSKKANEEATRAVAAAAMKKKEGKDVVPIVAKSKNHVSRKWVLSLKLRPGERIFRIGSERYKMDPTRRTLHRITAEEEPSSSVPQSEKNVKRSYVPRRLLIGNDEYVRIGNGNQLVRDPKKRTRVLASEKVKWSLRTARLRLARKRKYCQFFTRFGKCNKDDGKCPYIHDPSKIVVCTKFLNGSCSDVNCKLTHKVIPERMQDCSYFLKGSCSNENCPYRHVNVDPDSSVCESFLRGYCAAGNECRKKHTYVCPAFEATGTCPQASTCKLHHPKKKTEKKPTTEQQKIVRGRYFDGGLIGDDCSVATTEKLSAKGKDDIVCHEGDFPDYISLDVSDDIVCQEGNSPDCISLDVRNDEAEQNLVLRQVCEDILPDA</sequence>
<evidence type="ECO:0000256" key="3">
    <source>
        <dbReference type="ARBA" id="ARBA00022771"/>
    </source>
</evidence>
<keyword evidence="4 6" id="KW-0862">Zinc</keyword>
<feature type="region of interest" description="Disordered" evidence="7">
    <location>
        <begin position="761"/>
        <end position="782"/>
    </location>
</feature>
<feature type="compositionally biased region" description="Pro residues" evidence="7">
    <location>
        <begin position="1"/>
        <end position="10"/>
    </location>
</feature>
<protein>
    <recommendedName>
        <fullName evidence="8">C3H1-type domain-containing protein</fullName>
    </recommendedName>
</protein>
<feature type="region of interest" description="Disordered" evidence="7">
    <location>
        <begin position="508"/>
        <end position="532"/>
    </location>
</feature>
<dbReference type="PANTHER" id="PTHR46156:SF1">
    <property type="entry name" value="ZINC FINGER CCCH DOMAIN-CONTAINING PROTEIN 3"/>
    <property type="match status" value="1"/>
</dbReference>
<dbReference type="GO" id="GO:0005634">
    <property type="term" value="C:nucleus"/>
    <property type="evidence" value="ECO:0007669"/>
    <property type="project" value="TreeGrafter"/>
</dbReference>
<feature type="domain" description="C3H1-type" evidence="8">
    <location>
        <begin position="1597"/>
        <end position="1626"/>
    </location>
</feature>
<evidence type="ECO:0000259" key="8">
    <source>
        <dbReference type="PROSITE" id="PS50103"/>
    </source>
</evidence>
<feature type="domain" description="C3H1-type" evidence="8">
    <location>
        <begin position="1679"/>
        <end position="1706"/>
    </location>
</feature>
<gene>
    <name evidence="9" type="ORF">BUALT_Bualt08G0114800</name>
</gene>
<evidence type="ECO:0000256" key="1">
    <source>
        <dbReference type="ARBA" id="ARBA00022723"/>
    </source>
</evidence>
<feature type="region of interest" description="Disordered" evidence="7">
    <location>
        <begin position="693"/>
        <end position="712"/>
    </location>
</feature>
<dbReference type="InterPro" id="IPR000571">
    <property type="entry name" value="Znf_CCCH"/>
</dbReference>
<feature type="zinc finger region" description="C3H1-type" evidence="6">
    <location>
        <begin position="1679"/>
        <end position="1706"/>
    </location>
</feature>
<keyword evidence="10" id="KW-1185">Reference proteome</keyword>
<feature type="compositionally biased region" description="Pro residues" evidence="7">
    <location>
        <begin position="43"/>
        <end position="68"/>
    </location>
</feature>
<evidence type="ECO:0000256" key="7">
    <source>
        <dbReference type="SAM" id="MobiDB-lite"/>
    </source>
</evidence>
<keyword evidence="3 6" id="KW-0863">Zinc-finger</keyword>
<dbReference type="FunFam" id="4.10.1000.10:FF:000008">
    <property type="entry name" value="zinc finger CCCH domain-containing protein 3"/>
    <property type="match status" value="1"/>
</dbReference>
<dbReference type="PANTHER" id="PTHR46156">
    <property type="entry name" value="CCCH ZINGC FINGER"/>
    <property type="match status" value="1"/>
</dbReference>
<dbReference type="GO" id="GO:0003677">
    <property type="term" value="F:DNA binding"/>
    <property type="evidence" value="ECO:0007669"/>
    <property type="project" value="UniProtKB-KW"/>
</dbReference>
<feature type="zinc finger region" description="C3H1-type" evidence="6">
    <location>
        <begin position="1652"/>
        <end position="1678"/>
    </location>
</feature>
<accession>A0AAV6XCS0</accession>
<evidence type="ECO:0000256" key="4">
    <source>
        <dbReference type="ARBA" id="ARBA00022833"/>
    </source>
</evidence>
<dbReference type="GO" id="GO:0008270">
    <property type="term" value="F:zinc ion binding"/>
    <property type="evidence" value="ECO:0007669"/>
    <property type="project" value="UniProtKB-KW"/>
</dbReference>
<dbReference type="PROSITE" id="PS50103">
    <property type="entry name" value="ZF_C3H1"/>
    <property type="match status" value="3"/>
</dbReference>
<name>A0AAV6XCS0_9LAMI</name>
<dbReference type="Proteomes" id="UP000826271">
    <property type="component" value="Unassembled WGS sequence"/>
</dbReference>
<evidence type="ECO:0000256" key="2">
    <source>
        <dbReference type="ARBA" id="ARBA00022737"/>
    </source>
</evidence>
<keyword evidence="1 6" id="KW-0479">Metal-binding</keyword>
<dbReference type="SMART" id="SM00356">
    <property type="entry name" value="ZnF_C3H1"/>
    <property type="match status" value="5"/>
</dbReference>
<feature type="domain" description="C3H1-type" evidence="8">
    <location>
        <begin position="1652"/>
        <end position="1678"/>
    </location>
</feature>
<evidence type="ECO:0000256" key="6">
    <source>
        <dbReference type="PROSITE-ProRule" id="PRU00723"/>
    </source>
</evidence>
<feature type="zinc finger region" description="C3H1-type" evidence="6">
    <location>
        <begin position="1597"/>
        <end position="1626"/>
    </location>
</feature>
<dbReference type="Gene3D" id="4.10.1000.10">
    <property type="entry name" value="Zinc finger, CCCH-type"/>
    <property type="match status" value="2"/>
</dbReference>
<feature type="region of interest" description="Disordered" evidence="7">
    <location>
        <begin position="810"/>
        <end position="870"/>
    </location>
</feature>
<proteinExistence type="predicted"/>
<feature type="compositionally biased region" description="Basic residues" evidence="7">
    <location>
        <begin position="520"/>
        <end position="532"/>
    </location>
</feature>
<keyword evidence="5" id="KW-0238">DNA-binding</keyword>
<organism evidence="9 10">
    <name type="scientific">Buddleja alternifolia</name>
    <dbReference type="NCBI Taxonomy" id="168488"/>
    <lineage>
        <taxon>Eukaryota</taxon>
        <taxon>Viridiplantae</taxon>
        <taxon>Streptophyta</taxon>
        <taxon>Embryophyta</taxon>
        <taxon>Tracheophyta</taxon>
        <taxon>Spermatophyta</taxon>
        <taxon>Magnoliopsida</taxon>
        <taxon>eudicotyledons</taxon>
        <taxon>Gunneridae</taxon>
        <taxon>Pentapetalae</taxon>
        <taxon>asterids</taxon>
        <taxon>lamiids</taxon>
        <taxon>Lamiales</taxon>
        <taxon>Scrophulariaceae</taxon>
        <taxon>Buddlejeae</taxon>
        <taxon>Buddleja</taxon>
    </lineage>
</organism>
<evidence type="ECO:0000256" key="5">
    <source>
        <dbReference type="ARBA" id="ARBA00023125"/>
    </source>
</evidence>
<reference evidence="9" key="1">
    <citation type="submission" date="2019-10" db="EMBL/GenBank/DDBJ databases">
        <authorList>
            <person name="Zhang R."/>
            <person name="Pan Y."/>
            <person name="Wang J."/>
            <person name="Ma R."/>
            <person name="Yu S."/>
        </authorList>
    </citation>
    <scope>NUCLEOTIDE SEQUENCE</scope>
    <source>
        <strain evidence="9">LA-IB0</strain>
        <tissue evidence="9">Leaf</tissue>
    </source>
</reference>
<comment type="caution">
    <text evidence="9">The sequence shown here is derived from an EMBL/GenBank/DDBJ whole genome shotgun (WGS) entry which is preliminary data.</text>
</comment>